<proteinExistence type="predicted"/>
<dbReference type="PANTHER" id="PTHR36180:SF2">
    <property type="entry name" value="BRO FAMILY PROTEIN"/>
    <property type="match status" value="1"/>
</dbReference>
<dbReference type="Pfam" id="PF02498">
    <property type="entry name" value="Bro-N"/>
    <property type="match status" value="1"/>
</dbReference>
<dbReference type="PANTHER" id="PTHR36180">
    <property type="entry name" value="DNA-BINDING PROTEIN-RELATED-RELATED"/>
    <property type="match status" value="1"/>
</dbReference>
<evidence type="ECO:0000313" key="2">
    <source>
        <dbReference type="Proteomes" id="UP000194857"/>
    </source>
</evidence>
<dbReference type="InterPro" id="IPR003497">
    <property type="entry name" value="BRO_N_domain"/>
</dbReference>
<name>A0A241XKA6_PSEAI</name>
<dbReference type="SMART" id="SM01040">
    <property type="entry name" value="Bro-N"/>
    <property type="match status" value="1"/>
</dbReference>
<organism evidence="1 2">
    <name type="scientific">Pseudomonas aeruginosa</name>
    <dbReference type="NCBI Taxonomy" id="287"/>
    <lineage>
        <taxon>Bacteria</taxon>
        <taxon>Pseudomonadati</taxon>
        <taxon>Pseudomonadota</taxon>
        <taxon>Gammaproteobacteria</taxon>
        <taxon>Pseudomonadales</taxon>
        <taxon>Pseudomonadaceae</taxon>
        <taxon>Pseudomonas</taxon>
    </lineage>
</organism>
<dbReference type="Proteomes" id="UP000194857">
    <property type="component" value="Unassembled WGS sequence"/>
</dbReference>
<protein>
    <submittedName>
        <fullName evidence="1">Uncharacterized protein</fullName>
    </submittedName>
</protein>
<accession>A0A241XKA6</accession>
<sequence length="286" mass="32805">MQTAQIIPFQFEAREVRTMLIDDQPWFVAADIASALQYLTAKDMARNLDDDEKGRQILPTPGGDQEMLVINESGLYSAILRSRKAEAKRFKKWVTAEVLPAIRKYGRYEDSSNKMATLVGETIGTDGFHMLGALIKGKVAALPVEVRRRASMKIWSQTHAAFGVRSAADIPANQLDAARNFVAAYSVHEGEWLPKPEKRCGTMLNDHQLYDVYFVCHHFQYLFEIFKRHSLYSFLGQHGSRAGVEMIDHFKDGYMGVWKLRRDFDGEFDAVQRRLRINRYSDFSIR</sequence>
<evidence type="ECO:0000313" key="1">
    <source>
        <dbReference type="EMBL" id="OTI57611.1"/>
    </source>
</evidence>
<dbReference type="RefSeq" id="WP_023464628.1">
    <property type="nucleotide sequence ID" value="NZ_CAADLW010000593.1"/>
</dbReference>
<reference evidence="1 2" key="1">
    <citation type="submission" date="2017-05" db="EMBL/GenBank/DDBJ databases">
        <authorList>
            <person name="Song R."/>
            <person name="Chenine A.L."/>
            <person name="Ruprecht R.M."/>
        </authorList>
    </citation>
    <scope>NUCLEOTIDE SEQUENCE [LARGE SCALE GENOMIC DNA]</scope>
    <source>
        <strain evidence="1 2">S567_C10_BS</strain>
    </source>
</reference>
<gene>
    <name evidence="1" type="ORF">CAZ10_25640</name>
</gene>
<comment type="caution">
    <text evidence="1">The sequence shown here is derived from an EMBL/GenBank/DDBJ whole genome shotgun (WGS) entry which is preliminary data.</text>
</comment>
<dbReference type="PROSITE" id="PS51750">
    <property type="entry name" value="BRO_N"/>
    <property type="match status" value="1"/>
</dbReference>
<dbReference type="EMBL" id="NFFZ01000016">
    <property type="protein sequence ID" value="OTI57611.1"/>
    <property type="molecule type" value="Genomic_DNA"/>
</dbReference>
<dbReference type="AlphaFoldDB" id="A0A241XKA6"/>